<gene>
    <name evidence="2" type="ORF">Tco_0911554</name>
</gene>
<evidence type="ECO:0000313" key="2">
    <source>
        <dbReference type="EMBL" id="GJT31279.1"/>
    </source>
</evidence>
<feature type="signal peptide" evidence="1">
    <location>
        <begin position="1"/>
        <end position="20"/>
    </location>
</feature>
<protein>
    <submittedName>
        <fullName evidence="2">Uncharacterized protein</fullName>
    </submittedName>
</protein>
<keyword evidence="1" id="KW-0732">Signal</keyword>
<dbReference type="EMBL" id="BQNB010014692">
    <property type="protein sequence ID" value="GJT31279.1"/>
    <property type="molecule type" value="Genomic_DNA"/>
</dbReference>
<organism evidence="2 3">
    <name type="scientific">Tanacetum coccineum</name>
    <dbReference type="NCBI Taxonomy" id="301880"/>
    <lineage>
        <taxon>Eukaryota</taxon>
        <taxon>Viridiplantae</taxon>
        <taxon>Streptophyta</taxon>
        <taxon>Embryophyta</taxon>
        <taxon>Tracheophyta</taxon>
        <taxon>Spermatophyta</taxon>
        <taxon>Magnoliopsida</taxon>
        <taxon>eudicotyledons</taxon>
        <taxon>Gunneridae</taxon>
        <taxon>Pentapetalae</taxon>
        <taxon>asterids</taxon>
        <taxon>campanulids</taxon>
        <taxon>Asterales</taxon>
        <taxon>Asteraceae</taxon>
        <taxon>Asteroideae</taxon>
        <taxon>Anthemideae</taxon>
        <taxon>Anthemidinae</taxon>
        <taxon>Tanacetum</taxon>
    </lineage>
</organism>
<reference evidence="2" key="1">
    <citation type="journal article" date="2022" name="Int. J. Mol. Sci.">
        <title>Draft Genome of Tanacetum Coccineum: Genomic Comparison of Closely Related Tanacetum-Family Plants.</title>
        <authorList>
            <person name="Yamashiro T."/>
            <person name="Shiraishi A."/>
            <person name="Nakayama K."/>
            <person name="Satake H."/>
        </authorList>
    </citation>
    <scope>NUCLEOTIDE SEQUENCE</scope>
</reference>
<name>A0ABQ5CWZ6_9ASTR</name>
<evidence type="ECO:0000256" key="1">
    <source>
        <dbReference type="SAM" id="SignalP"/>
    </source>
</evidence>
<reference evidence="2" key="2">
    <citation type="submission" date="2022-01" db="EMBL/GenBank/DDBJ databases">
        <authorList>
            <person name="Yamashiro T."/>
            <person name="Shiraishi A."/>
            <person name="Satake H."/>
            <person name="Nakayama K."/>
        </authorList>
    </citation>
    <scope>NUCLEOTIDE SEQUENCE</scope>
</reference>
<accession>A0ABQ5CWZ6</accession>
<keyword evidence="3" id="KW-1185">Reference proteome</keyword>
<comment type="caution">
    <text evidence="2">The sequence shown here is derived from an EMBL/GenBank/DDBJ whole genome shotgun (WGS) entry which is preliminary data.</text>
</comment>
<dbReference type="Proteomes" id="UP001151760">
    <property type="component" value="Unassembled WGS sequence"/>
</dbReference>
<evidence type="ECO:0000313" key="3">
    <source>
        <dbReference type="Proteomes" id="UP001151760"/>
    </source>
</evidence>
<proteinExistence type="predicted"/>
<sequence length="103" mass="10934">MRCRVDGCVVLGVIVKVVVGCEVDVEVVVLVDCVGELEDVGEVGMGDMIVGDGTGCGKKMGEGEGFGLNVSMEVEGVCKGNMCSWKVTYLLTKILFVSLDNRR</sequence>
<feature type="chain" id="PRO_5047282971" evidence="1">
    <location>
        <begin position="21"/>
        <end position="103"/>
    </location>
</feature>